<dbReference type="SMART" id="SM01230">
    <property type="entry name" value="Gln-synt_C"/>
    <property type="match status" value="1"/>
</dbReference>
<evidence type="ECO:0000256" key="3">
    <source>
        <dbReference type="ARBA" id="ARBA00022598"/>
    </source>
</evidence>
<dbReference type="SUPFAM" id="SSF54368">
    <property type="entry name" value="Glutamine synthetase, N-terminal domain"/>
    <property type="match status" value="1"/>
</dbReference>
<proteinExistence type="inferred from homology"/>
<dbReference type="GO" id="GO:0005524">
    <property type="term" value="F:ATP binding"/>
    <property type="evidence" value="ECO:0007669"/>
    <property type="project" value="UniProtKB-KW"/>
</dbReference>
<dbReference type="Proteomes" id="UP000202259">
    <property type="component" value="Chromosome"/>
</dbReference>
<keyword evidence="11" id="KW-1185">Reference proteome</keyword>
<gene>
    <name evidence="10" type="ORF">B5D82_13870</name>
</gene>
<evidence type="ECO:0000256" key="4">
    <source>
        <dbReference type="ARBA" id="ARBA00022741"/>
    </source>
</evidence>
<accession>A0A222GA39</accession>
<dbReference type="PROSITE" id="PS51987">
    <property type="entry name" value="GS_CATALYTIC"/>
    <property type="match status" value="1"/>
</dbReference>
<dbReference type="PANTHER" id="PTHR43785">
    <property type="entry name" value="GAMMA-GLUTAMYLPUTRESCINE SYNTHETASE"/>
    <property type="match status" value="1"/>
</dbReference>
<keyword evidence="5" id="KW-0067">ATP-binding</keyword>
<evidence type="ECO:0000259" key="9">
    <source>
        <dbReference type="PROSITE" id="PS51987"/>
    </source>
</evidence>
<evidence type="ECO:0000256" key="8">
    <source>
        <dbReference type="RuleBase" id="RU000384"/>
    </source>
</evidence>
<protein>
    <submittedName>
        <fullName evidence="10">Glutamine synthetase</fullName>
    </submittedName>
</protein>
<dbReference type="GO" id="GO:0006598">
    <property type="term" value="P:polyamine catabolic process"/>
    <property type="evidence" value="ECO:0007669"/>
    <property type="project" value="TreeGrafter"/>
</dbReference>
<dbReference type="OrthoDB" id="9789509at2"/>
<evidence type="ECO:0000256" key="5">
    <source>
        <dbReference type="ARBA" id="ARBA00022840"/>
    </source>
</evidence>
<dbReference type="SUPFAM" id="SSF55931">
    <property type="entry name" value="Glutamine synthetase/guanido kinase"/>
    <property type="match status" value="1"/>
</dbReference>
<comment type="similarity">
    <text evidence="2 7 8">Belongs to the glutamine synthetase family.</text>
</comment>
<reference evidence="10 11" key="1">
    <citation type="submission" date="2017-08" db="EMBL/GenBank/DDBJ databases">
        <title>Complete genome of Colwellia sp. NB097-1, a psychrophile bacterium ioslated from Bering Sea.</title>
        <authorList>
            <person name="Chen X."/>
        </authorList>
    </citation>
    <scope>NUCLEOTIDE SEQUENCE [LARGE SCALE GENOMIC DNA]</scope>
    <source>
        <strain evidence="10 11">NB097-1</strain>
    </source>
</reference>
<dbReference type="InterPro" id="IPR036651">
    <property type="entry name" value="Gln_synt_N_sf"/>
</dbReference>
<evidence type="ECO:0000256" key="7">
    <source>
        <dbReference type="PROSITE-ProRule" id="PRU01331"/>
    </source>
</evidence>
<dbReference type="GO" id="GO:0004356">
    <property type="term" value="F:glutamine synthetase activity"/>
    <property type="evidence" value="ECO:0007669"/>
    <property type="project" value="InterPro"/>
</dbReference>
<dbReference type="AlphaFoldDB" id="A0A222GA39"/>
<dbReference type="Gene3D" id="3.30.590.10">
    <property type="entry name" value="Glutamine synthetase/guanido kinase, catalytic domain"/>
    <property type="match status" value="1"/>
</dbReference>
<comment type="cofactor">
    <cofactor evidence="1">
        <name>Mg(2+)</name>
        <dbReference type="ChEBI" id="CHEBI:18420"/>
    </cofactor>
</comment>
<organism evidence="10 11">
    <name type="scientific">Cognaticolwellia beringensis</name>
    <dbReference type="NCBI Taxonomy" id="1967665"/>
    <lineage>
        <taxon>Bacteria</taxon>
        <taxon>Pseudomonadati</taxon>
        <taxon>Pseudomonadota</taxon>
        <taxon>Gammaproteobacteria</taxon>
        <taxon>Alteromonadales</taxon>
        <taxon>Colwelliaceae</taxon>
        <taxon>Cognaticolwellia</taxon>
    </lineage>
</organism>
<dbReference type="InterPro" id="IPR014746">
    <property type="entry name" value="Gln_synth/guanido_kin_cat_dom"/>
</dbReference>
<evidence type="ECO:0000313" key="10">
    <source>
        <dbReference type="EMBL" id="ASP48756.1"/>
    </source>
</evidence>
<dbReference type="InterPro" id="IPR008146">
    <property type="entry name" value="Gln_synth_cat_dom"/>
</dbReference>
<dbReference type="PROSITE" id="PS00181">
    <property type="entry name" value="GLNA_ATP"/>
    <property type="match status" value="1"/>
</dbReference>
<keyword evidence="6" id="KW-0460">Magnesium</keyword>
<dbReference type="Gene3D" id="3.10.20.70">
    <property type="entry name" value="Glutamine synthetase, N-terminal domain"/>
    <property type="match status" value="1"/>
</dbReference>
<dbReference type="RefSeq" id="WP_081152341.1">
    <property type="nucleotide sequence ID" value="NZ_CP020465.1"/>
</dbReference>
<name>A0A222GA39_9GAMM</name>
<dbReference type="InterPro" id="IPR027303">
    <property type="entry name" value="Gln_synth_gly_rich_site"/>
</dbReference>
<dbReference type="GO" id="GO:0006542">
    <property type="term" value="P:glutamine biosynthetic process"/>
    <property type="evidence" value="ECO:0007669"/>
    <property type="project" value="InterPro"/>
</dbReference>
<dbReference type="KEGG" id="cber:B5D82_13870"/>
<evidence type="ECO:0000256" key="1">
    <source>
        <dbReference type="ARBA" id="ARBA00001946"/>
    </source>
</evidence>
<sequence length="452" mass="50558">MDKIKQWLVEHQVKYVQCVITDHTGIARGKIYPVKKFIEEGGSRLGETILLMSGTGDLADDKFLYTLADPRDIDMLLQPDENACFMVPWANEPTAMIIHNCVDQKTLKPVEQSPRDLLKKVVKLYDEQGWKAVIAPEMELYLTLTNNDSTQPLKTPLGKSGRSEAGRQSFGIEAITEFEPVMTDIYEWSEQQGLAIDVVVHEEGTAQFEFNFNHGDPLSLADQVIVFKRTAKAAANKHGMTATFMAKPITGQPGSAMHIHQSIVEKSTGKNIFAGSCQQSTEFSEHFMHYLGGLQTYIPQLMLMFAPNINSYRRFLTDSATPVNLEWGIENRTVGLRVPDAPDDAKRVENRIPGADANPYLAIAATLICGYIGMMEKIVPADEVTGKANKIINKSMPINIEAAMEQMEQSEKIKHYLGANFVAGFIATRRADYDNYKSVISSWERHYLLTTV</sequence>
<keyword evidence="3" id="KW-0436">Ligase</keyword>
<evidence type="ECO:0000256" key="6">
    <source>
        <dbReference type="ARBA" id="ARBA00022842"/>
    </source>
</evidence>
<evidence type="ECO:0000256" key="2">
    <source>
        <dbReference type="ARBA" id="ARBA00009897"/>
    </source>
</evidence>
<dbReference type="EMBL" id="CP020465">
    <property type="protein sequence ID" value="ASP48756.1"/>
    <property type="molecule type" value="Genomic_DNA"/>
</dbReference>
<evidence type="ECO:0000313" key="11">
    <source>
        <dbReference type="Proteomes" id="UP000202259"/>
    </source>
</evidence>
<dbReference type="Pfam" id="PF00120">
    <property type="entry name" value="Gln-synt_C"/>
    <property type="match status" value="1"/>
</dbReference>
<feature type="domain" description="GS catalytic" evidence="9">
    <location>
        <begin position="114"/>
        <end position="452"/>
    </location>
</feature>
<keyword evidence="4" id="KW-0547">Nucleotide-binding</keyword>
<dbReference type="FunFam" id="3.30.590.10:FF:000005">
    <property type="entry name" value="Probable glutamine synthetase"/>
    <property type="match status" value="1"/>
</dbReference>
<dbReference type="PANTHER" id="PTHR43785:SF3">
    <property type="entry name" value="GS CATALYTIC DOMAIN-CONTAINING PROTEIN"/>
    <property type="match status" value="1"/>
</dbReference>